<organism evidence="3 4">
    <name type="scientific">Byssochlamys spectabilis</name>
    <name type="common">Paecilomyces variotii</name>
    <dbReference type="NCBI Taxonomy" id="264951"/>
    <lineage>
        <taxon>Eukaryota</taxon>
        <taxon>Fungi</taxon>
        <taxon>Dikarya</taxon>
        <taxon>Ascomycota</taxon>
        <taxon>Pezizomycotina</taxon>
        <taxon>Eurotiomycetes</taxon>
        <taxon>Eurotiomycetidae</taxon>
        <taxon>Eurotiales</taxon>
        <taxon>Thermoascaceae</taxon>
        <taxon>Paecilomyces</taxon>
    </lineage>
</organism>
<dbReference type="PANTHER" id="PTHR43625">
    <property type="entry name" value="AFLATOXIN B1 ALDEHYDE REDUCTASE"/>
    <property type="match status" value="1"/>
</dbReference>
<dbReference type="InterPro" id="IPR036812">
    <property type="entry name" value="NAD(P)_OxRdtase_dom_sf"/>
</dbReference>
<dbReference type="InterPro" id="IPR023210">
    <property type="entry name" value="NADP_OxRdtase_dom"/>
</dbReference>
<dbReference type="SUPFAM" id="SSF51430">
    <property type="entry name" value="NAD(P)-linked oxidoreductase"/>
    <property type="match status" value="1"/>
</dbReference>
<reference evidence="3 4" key="1">
    <citation type="journal article" date="2018" name="Front. Microbiol.">
        <title>Genomic and genetic insights into a cosmopolitan fungus, Paecilomyces variotii (Eurotiales).</title>
        <authorList>
            <person name="Urquhart A.S."/>
            <person name="Mondo S.J."/>
            <person name="Makela M.R."/>
            <person name="Hane J.K."/>
            <person name="Wiebenga A."/>
            <person name="He G."/>
            <person name="Mihaltcheva S."/>
            <person name="Pangilinan J."/>
            <person name="Lipzen A."/>
            <person name="Barry K."/>
            <person name="de Vries R.P."/>
            <person name="Grigoriev I.V."/>
            <person name="Idnurm A."/>
        </authorList>
    </citation>
    <scope>NUCLEOTIDE SEQUENCE [LARGE SCALE GENOMIC DNA]</scope>
    <source>
        <strain evidence="3 4">CBS 101075</strain>
    </source>
</reference>
<proteinExistence type="predicted"/>
<dbReference type="AlphaFoldDB" id="A0A443HQJ2"/>
<dbReference type="GO" id="GO:0016491">
    <property type="term" value="F:oxidoreductase activity"/>
    <property type="evidence" value="ECO:0007669"/>
    <property type="project" value="UniProtKB-KW"/>
</dbReference>
<evidence type="ECO:0000313" key="4">
    <source>
        <dbReference type="Proteomes" id="UP000283841"/>
    </source>
</evidence>
<dbReference type="Gene3D" id="3.20.20.100">
    <property type="entry name" value="NADP-dependent oxidoreductase domain"/>
    <property type="match status" value="1"/>
</dbReference>
<evidence type="ECO:0000256" key="1">
    <source>
        <dbReference type="ARBA" id="ARBA00023002"/>
    </source>
</evidence>
<gene>
    <name evidence="3" type="ORF">C8Q69DRAFT_487493</name>
</gene>
<dbReference type="GeneID" id="39601268"/>
<evidence type="ECO:0000259" key="2">
    <source>
        <dbReference type="Pfam" id="PF00248"/>
    </source>
</evidence>
<name>A0A443HQJ2_BYSSP</name>
<dbReference type="EMBL" id="RCNU01000008">
    <property type="protein sequence ID" value="RWQ94086.1"/>
    <property type="molecule type" value="Genomic_DNA"/>
</dbReference>
<dbReference type="InterPro" id="IPR050791">
    <property type="entry name" value="Aldo-Keto_reductase"/>
</dbReference>
<dbReference type="PANTHER" id="PTHR43625:SF40">
    <property type="entry name" value="ALDO-KETO REDUCTASE YAKC [NADP(+)]"/>
    <property type="match status" value="1"/>
</dbReference>
<dbReference type="PRINTS" id="PR00069">
    <property type="entry name" value="ALDKETRDTASE"/>
</dbReference>
<evidence type="ECO:0000313" key="3">
    <source>
        <dbReference type="EMBL" id="RWQ94086.1"/>
    </source>
</evidence>
<accession>A0A443HQJ2</accession>
<dbReference type="GO" id="GO:0005737">
    <property type="term" value="C:cytoplasm"/>
    <property type="evidence" value="ECO:0007669"/>
    <property type="project" value="TreeGrafter"/>
</dbReference>
<keyword evidence="1" id="KW-0560">Oxidoreductase</keyword>
<dbReference type="CDD" id="cd19144">
    <property type="entry name" value="AKR_AKR13A1"/>
    <property type="match status" value="1"/>
</dbReference>
<dbReference type="VEuPathDB" id="FungiDB:C8Q69DRAFT_487493"/>
<dbReference type="RefSeq" id="XP_028483731.1">
    <property type="nucleotide sequence ID" value="XM_028631991.1"/>
</dbReference>
<keyword evidence="4" id="KW-1185">Reference proteome</keyword>
<sequence>MASIPKAPLGRNGPEVNRIGFGCMGLSAFYGPPKPDNERFAVLDAAYEAGEHFWDSADIYMDNEDLLGKWFAANPEKRKDIFLATKFALHPKPDGSLEIRGDPEYVKEACAKSLKRLGLPYVDLYYCHRLDKNVPVEKTVQAMAELKKEGKIKYLGLSECSAESLRRACKVHPITAVQIEYSPFTLDIEDPRVKLLETCRELGVAVVAYSPLGRGMLTGKYRSPNDFPEGDWRRMAPRFSEENFPKNLQLVDEIQSLARKKGCTAGQLTLAWLLAQGEDIFPIPGTTQIDRLKENIGAVNVHLSKEDVDIIRKACKNAEVHGERYPAQMADHLFADTPAL</sequence>
<dbReference type="Pfam" id="PF00248">
    <property type="entry name" value="Aldo_ket_red"/>
    <property type="match status" value="1"/>
</dbReference>
<dbReference type="InterPro" id="IPR020471">
    <property type="entry name" value="AKR"/>
</dbReference>
<protein>
    <submittedName>
        <fullName evidence="3">Putative aldo-keto reductase</fullName>
    </submittedName>
</protein>
<feature type="domain" description="NADP-dependent oxidoreductase" evidence="2">
    <location>
        <begin position="18"/>
        <end position="314"/>
    </location>
</feature>
<dbReference type="STRING" id="264951.A0A443HQJ2"/>
<dbReference type="Proteomes" id="UP000283841">
    <property type="component" value="Unassembled WGS sequence"/>
</dbReference>
<comment type="caution">
    <text evidence="3">The sequence shown here is derived from an EMBL/GenBank/DDBJ whole genome shotgun (WGS) entry which is preliminary data.</text>
</comment>